<dbReference type="SMART" id="SM00646">
    <property type="entry name" value="Ami_3"/>
    <property type="match status" value="1"/>
</dbReference>
<dbReference type="PANTHER" id="PTHR30404">
    <property type="entry name" value="N-ACETYLMURAMOYL-L-ALANINE AMIDASE"/>
    <property type="match status" value="1"/>
</dbReference>
<dbReference type="EMBL" id="CP074347">
    <property type="protein sequence ID" value="USV00080.1"/>
    <property type="molecule type" value="Genomic_DNA"/>
</dbReference>
<dbReference type="InterPro" id="IPR021731">
    <property type="entry name" value="AMIN_dom"/>
</dbReference>
<evidence type="ECO:0000256" key="3">
    <source>
        <dbReference type="ARBA" id="ARBA00022801"/>
    </source>
</evidence>
<evidence type="ECO:0000259" key="4">
    <source>
        <dbReference type="SMART" id="SM00646"/>
    </source>
</evidence>
<protein>
    <recommendedName>
        <fullName evidence="2">N-acetylmuramoyl-L-alanine amidase</fullName>
        <ecNumber evidence="2">3.5.1.28</ecNumber>
    </recommendedName>
</protein>
<organism evidence="5 6">
    <name type="scientific">Serratia entomophila</name>
    <dbReference type="NCBI Taxonomy" id="42906"/>
    <lineage>
        <taxon>Bacteria</taxon>
        <taxon>Pseudomonadati</taxon>
        <taxon>Pseudomonadota</taxon>
        <taxon>Gammaproteobacteria</taxon>
        <taxon>Enterobacterales</taxon>
        <taxon>Yersiniaceae</taxon>
        <taxon>Serratia</taxon>
    </lineage>
</organism>
<dbReference type="Gene3D" id="3.40.630.40">
    <property type="entry name" value="Zn-dependent exopeptidases"/>
    <property type="match status" value="1"/>
</dbReference>
<proteinExistence type="predicted"/>
<evidence type="ECO:0000256" key="1">
    <source>
        <dbReference type="ARBA" id="ARBA00001561"/>
    </source>
</evidence>
<dbReference type="EC" id="3.5.1.28" evidence="2"/>
<name>A0ABY5CR96_9GAMM</name>
<reference evidence="5" key="1">
    <citation type="journal article" date="2022" name="BMC Genomics">
        <title>Genome sequence of the entomopathogenic Serratia entomophila isolate 626 and characterisation of the species specific itaconate degradation pathway.</title>
        <authorList>
            <person name="Vaughan A.L."/>
            <person name="Altermann E."/>
            <person name="Glare T.R."/>
            <person name="Hurst M.R.H."/>
        </authorList>
    </citation>
    <scope>NUCLEOTIDE SEQUENCE</scope>
    <source>
        <strain evidence="5">626</strain>
    </source>
</reference>
<dbReference type="InterPro" id="IPR050695">
    <property type="entry name" value="N-acetylmuramoyl_amidase_3"/>
</dbReference>
<dbReference type="NCBIfam" id="NF038267">
    <property type="entry name" value="amidase_AmiC"/>
    <property type="match status" value="1"/>
</dbReference>
<dbReference type="Gene3D" id="2.60.40.3500">
    <property type="match status" value="1"/>
</dbReference>
<dbReference type="InterPro" id="IPR002508">
    <property type="entry name" value="MurNAc-LAA_cat"/>
</dbReference>
<evidence type="ECO:0000256" key="2">
    <source>
        <dbReference type="ARBA" id="ARBA00011901"/>
    </source>
</evidence>
<keyword evidence="6" id="KW-1185">Reference proteome</keyword>
<evidence type="ECO:0000313" key="6">
    <source>
        <dbReference type="Proteomes" id="UP001056873"/>
    </source>
</evidence>
<dbReference type="CDD" id="cd02696">
    <property type="entry name" value="MurNAc-LAA"/>
    <property type="match status" value="1"/>
</dbReference>
<dbReference type="Pfam" id="PF01520">
    <property type="entry name" value="Amidase_3"/>
    <property type="match status" value="1"/>
</dbReference>
<accession>A0ABY5CR96</accession>
<feature type="domain" description="MurNAc-LAA" evidence="4">
    <location>
        <begin position="254"/>
        <end position="408"/>
    </location>
</feature>
<dbReference type="Proteomes" id="UP001056873">
    <property type="component" value="Chromosome"/>
</dbReference>
<gene>
    <name evidence="5" type="primary">amiC</name>
    <name evidence="5" type="ORF">KFQ06_18910</name>
</gene>
<keyword evidence="3 5" id="KW-0378">Hydrolase</keyword>
<dbReference type="GO" id="GO:0008745">
    <property type="term" value="F:N-acetylmuramoyl-L-alanine amidase activity"/>
    <property type="evidence" value="ECO:0007669"/>
    <property type="project" value="UniProtKB-EC"/>
</dbReference>
<dbReference type="SUPFAM" id="SSF53187">
    <property type="entry name" value="Zn-dependent exopeptidases"/>
    <property type="match status" value="1"/>
</dbReference>
<dbReference type="PANTHER" id="PTHR30404:SF0">
    <property type="entry name" value="N-ACETYLMURAMOYL-L-ALANINE AMIDASE AMIC"/>
    <property type="match status" value="1"/>
</dbReference>
<comment type="catalytic activity">
    <reaction evidence="1">
        <text>Hydrolyzes the link between N-acetylmuramoyl residues and L-amino acid residues in certain cell-wall glycopeptides.</text>
        <dbReference type="EC" id="3.5.1.28"/>
    </reaction>
</comment>
<sequence length="420" mass="46130">MPNSNHNLGRRRLLQGVAASWLLSVSRVGFAASSHVIAVRVWPSSTYTRVTLESNVELKYKQFALTNPDRVVVDIEGVHLNSVLKGIAGQVRADDPYLKQARVGQFDQNTVRLVLELKQSVSPHMFSLAPVPEYRNRLVMDLYPTKGGSGGSGGEEYDPLLALLEDYNKGDLERTLPAEAPQAGKAGRDRPIVIMLDPGHGGEDPGAIGKFKTREKDIVLLIARKLSALIKREPNMKVFMTRNDDVFIPLKVRVAKARKQRADLFVSIHADAFTSRAARGSSVFALSTKGATSSAAKFLAQTQNASDEIGGVSKSGDRYLDHTMFDLIQTATINDSLKFGKEVLNRMGKINRLHKNRVDQAGFAVLKAPDIPSILVETAFISNIEEERKLRTSHFQQQVAESILAGIKAYFANGGALARR</sequence>
<dbReference type="Pfam" id="PF11741">
    <property type="entry name" value="AMIN"/>
    <property type="match status" value="1"/>
</dbReference>
<dbReference type="InterPro" id="IPR049745">
    <property type="entry name" value="AmiC"/>
</dbReference>
<dbReference type="RefSeq" id="WP_252960907.1">
    <property type="nucleotide sequence ID" value="NZ_CAMIPH010000008.1"/>
</dbReference>
<evidence type="ECO:0000313" key="5">
    <source>
        <dbReference type="EMBL" id="USV00080.1"/>
    </source>
</evidence>